<keyword evidence="2" id="KW-1185">Reference proteome</keyword>
<dbReference type="EMBL" id="MU129148">
    <property type="protein sequence ID" value="KAF9505519.1"/>
    <property type="molecule type" value="Genomic_DNA"/>
</dbReference>
<name>A0A9P6AGV0_9AGAM</name>
<organism evidence="1 2">
    <name type="scientific">Hydnum rufescens UP504</name>
    <dbReference type="NCBI Taxonomy" id="1448309"/>
    <lineage>
        <taxon>Eukaryota</taxon>
        <taxon>Fungi</taxon>
        <taxon>Dikarya</taxon>
        <taxon>Basidiomycota</taxon>
        <taxon>Agaricomycotina</taxon>
        <taxon>Agaricomycetes</taxon>
        <taxon>Cantharellales</taxon>
        <taxon>Hydnaceae</taxon>
        <taxon>Hydnum</taxon>
    </lineage>
</organism>
<dbReference type="AlphaFoldDB" id="A0A9P6AGV0"/>
<sequence length="162" mass="18381">MELLPKAAVRHLTMVLRIAGWLAKERPGNKIVRLYSRICFRYGPAPVGVWPPQRFISLCITLGSRRLYWLPLKLGISSTLPIRGTGRTCLQDAQGAIRESGAVLSTLLLLSLKRTLQSTGPSLTSIKWSCLPDYMRLYQRTSETSRVWERGPLFLSHFTWPL</sequence>
<gene>
    <name evidence="1" type="ORF">BS47DRAFT_534570</name>
</gene>
<protein>
    <submittedName>
        <fullName evidence="1">Uncharacterized protein</fullName>
    </submittedName>
</protein>
<evidence type="ECO:0000313" key="1">
    <source>
        <dbReference type="EMBL" id="KAF9505519.1"/>
    </source>
</evidence>
<evidence type="ECO:0000313" key="2">
    <source>
        <dbReference type="Proteomes" id="UP000886523"/>
    </source>
</evidence>
<reference evidence="1" key="1">
    <citation type="journal article" date="2020" name="Nat. Commun.">
        <title>Large-scale genome sequencing of mycorrhizal fungi provides insights into the early evolution of symbiotic traits.</title>
        <authorList>
            <person name="Miyauchi S."/>
            <person name="Kiss E."/>
            <person name="Kuo A."/>
            <person name="Drula E."/>
            <person name="Kohler A."/>
            <person name="Sanchez-Garcia M."/>
            <person name="Morin E."/>
            <person name="Andreopoulos B."/>
            <person name="Barry K.W."/>
            <person name="Bonito G."/>
            <person name="Buee M."/>
            <person name="Carver A."/>
            <person name="Chen C."/>
            <person name="Cichocki N."/>
            <person name="Clum A."/>
            <person name="Culley D."/>
            <person name="Crous P.W."/>
            <person name="Fauchery L."/>
            <person name="Girlanda M."/>
            <person name="Hayes R.D."/>
            <person name="Keri Z."/>
            <person name="LaButti K."/>
            <person name="Lipzen A."/>
            <person name="Lombard V."/>
            <person name="Magnuson J."/>
            <person name="Maillard F."/>
            <person name="Murat C."/>
            <person name="Nolan M."/>
            <person name="Ohm R.A."/>
            <person name="Pangilinan J."/>
            <person name="Pereira M.F."/>
            <person name="Perotto S."/>
            <person name="Peter M."/>
            <person name="Pfister S."/>
            <person name="Riley R."/>
            <person name="Sitrit Y."/>
            <person name="Stielow J.B."/>
            <person name="Szollosi G."/>
            <person name="Zifcakova L."/>
            <person name="Stursova M."/>
            <person name="Spatafora J.W."/>
            <person name="Tedersoo L."/>
            <person name="Vaario L.M."/>
            <person name="Yamada A."/>
            <person name="Yan M."/>
            <person name="Wang P."/>
            <person name="Xu J."/>
            <person name="Bruns T."/>
            <person name="Baldrian P."/>
            <person name="Vilgalys R."/>
            <person name="Dunand C."/>
            <person name="Henrissat B."/>
            <person name="Grigoriev I.V."/>
            <person name="Hibbett D."/>
            <person name="Nagy L.G."/>
            <person name="Martin F.M."/>
        </authorList>
    </citation>
    <scope>NUCLEOTIDE SEQUENCE</scope>
    <source>
        <strain evidence="1">UP504</strain>
    </source>
</reference>
<dbReference type="Proteomes" id="UP000886523">
    <property type="component" value="Unassembled WGS sequence"/>
</dbReference>
<comment type="caution">
    <text evidence="1">The sequence shown here is derived from an EMBL/GenBank/DDBJ whole genome shotgun (WGS) entry which is preliminary data.</text>
</comment>
<accession>A0A9P6AGV0</accession>
<proteinExistence type="predicted"/>